<evidence type="ECO:0000256" key="15">
    <source>
        <dbReference type="ARBA" id="ARBA00022729"/>
    </source>
</evidence>
<dbReference type="CDD" id="cd16796">
    <property type="entry name" value="RING-H2_RNF13"/>
    <property type="match status" value="1"/>
</dbReference>
<evidence type="ECO:0000256" key="26">
    <source>
        <dbReference type="ARBA" id="ARBA00023228"/>
    </source>
</evidence>
<evidence type="ECO:0000256" key="40">
    <source>
        <dbReference type="PROSITE-ProRule" id="PRU00282"/>
    </source>
</evidence>
<evidence type="ECO:0000256" key="34">
    <source>
        <dbReference type="ARBA" id="ARBA00052538"/>
    </source>
</evidence>
<gene>
    <name evidence="44" type="ORF">SKAU_G00370900</name>
</gene>
<dbReference type="InterPro" id="IPR046450">
    <property type="entry name" value="PA_dom_sf"/>
</dbReference>
<evidence type="ECO:0000313" key="45">
    <source>
        <dbReference type="Proteomes" id="UP001152622"/>
    </source>
</evidence>
<evidence type="ECO:0000256" key="1">
    <source>
        <dbReference type="ARBA" id="ARBA00000900"/>
    </source>
</evidence>
<dbReference type="AlphaFoldDB" id="A0A9Q1EG05"/>
<feature type="repeat" description="Solcar" evidence="40">
    <location>
        <begin position="21"/>
        <end position="106"/>
    </location>
</feature>
<dbReference type="PROSITE" id="PS50089">
    <property type="entry name" value="ZF_RING_2"/>
    <property type="match status" value="1"/>
</dbReference>
<keyword evidence="13 40" id="KW-0812">Transmembrane</keyword>
<evidence type="ECO:0000256" key="30">
    <source>
        <dbReference type="ARBA" id="ARBA00044758"/>
    </source>
</evidence>
<evidence type="ECO:0000313" key="44">
    <source>
        <dbReference type="EMBL" id="KAJ8338124.1"/>
    </source>
</evidence>
<evidence type="ECO:0000256" key="16">
    <source>
        <dbReference type="ARBA" id="ARBA00022737"/>
    </source>
</evidence>
<proteinExistence type="inferred from homology"/>
<keyword evidence="14" id="KW-0479">Metal-binding</keyword>
<dbReference type="PRINTS" id="PR00784">
    <property type="entry name" value="MTUNCOUPLING"/>
</dbReference>
<keyword evidence="21" id="KW-0832">Ubl conjugation</keyword>
<evidence type="ECO:0000256" key="8">
    <source>
        <dbReference type="ARBA" id="ARBA00012483"/>
    </source>
</evidence>
<keyword evidence="16" id="KW-0677">Repeat</keyword>
<evidence type="ECO:0000256" key="28">
    <source>
        <dbReference type="ARBA" id="ARBA00040264"/>
    </source>
</evidence>
<keyword evidence="26" id="KW-0458">Lysosome</keyword>
<evidence type="ECO:0000256" key="5">
    <source>
        <dbReference type="ARBA" id="ARBA00004530"/>
    </source>
</evidence>
<dbReference type="GO" id="GO:0010008">
    <property type="term" value="C:endosome membrane"/>
    <property type="evidence" value="ECO:0007669"/>
    <property type="project" value="UniProtKB-SubCell"/>
</dbReference>
<evidence type="ECO:0000256" key="31">
    <source>
        <dbReference type="ARBA" id="ARBA00045567"/>
    </source>
</evidence>
<comment type="catalytic activity">
    <reaction evidence="33">
        <text>maleate(in) + 2-oxoglutarate(out) = maleate(out) + 2-oxoglutarate(in)</text>
        <dbReference type="Rhea" id="RHEA:71599"/>
        <dbReference type="ChEBI" id="CHEBI:16810"/>
        <dbReference type="ChEBI" id="CHEBI:30780"/>
    </reaction>
</comment>
<dbReference type="EC" id="2.3.2.27" evidence="8"/>
<dbReference type="GO" id="GO:0006869">
    <property type="term" value="P:lipid transport"/>
    <property type="evidence" value="ECO:0007669"/>
    <property type="project" value="UniProtKB-KW"/>
</dbReference>
<dbReference type="GO" id="GO:1902532">
    <property type="term" value="P:negative regulation of intracellular signal transduction"/>
    <property type="evidence" value="ECO:0007669"/>
    <property type="project" value="UniProtKB-ARBA"/>
</dbReference>
<evidence type="ECO:0000256" key="33">
    <source>
        <dbReference type="ARBA" id="ARBA00050291"/>
    </source>
</evidence>
<evidence type="ECO:0000256" key="18">
    <source>
        <dbReference type="ARBA" id="ARBA00022771"/>
    </source>
</evidence>
<keyword evidence="18 39" id="KW-0863">Zinc-finger</keyword>
<feature type="transmembrane region" description="Helical" evidence="42">
    <location>
        <begin position="21"/>
        <end position="40"/>
    </location>
</feature>
<dbReference type="SUPFAM" id="SSF57850">
    <property type="entry name" value="RING/U-box"/>
    <property type="match status" value="1"/>
</dbReference>
<keyword evidence="15" id="KW-0732">Signal</keyword>
<comment type="similarity">
    <text evidence="7">Belongs to the mitochondrial carrier (TC 2.A.29) family.</text>
</comment>
<dbReference type="InterPro" id="IPR050391">
    <property type="entry name" value="Mito_Metabolite_Transporter"/>
</dbReference>
<dbReference type="GO" id="GO:0015297">
    <property type="term" value="F:antiporter activity"/>
    <property type="evidence" value="ECO:0007669"/>
    <property type="project" value="UniProtKB-KW"/>
</dbReference>
<dbReference type="InterPro" id="IPR023395">
    <property type="entry name" value="MCP_dom_sf"/>
</dbReference>
<keyword evidence="25" id="KW-0325">Glycoprotein</keyword>
<evidence type="ECO:0000256" key="22">
    <source>
        <dbReference type="ARBA" id="ARBA00022989"/>
    </source>
</evidence>
<evidence type="ECO:0000256" key="41">
    <source>
        <dbReference type="SAM" id="MobiDB-lite"/>
    </source>
</evidence>
<dbReference type="PANTHER" id="PTHR45618">
    <property type="entry name" value="MITOCHONDRIAL DICARBOXYLATE CARRIER-RELATED"/>
    <property type="match status" value="1"/>
</dbReference>
<dbReference type="GO" id="GO:0005886">
    <property type="term" value="C:plasma membrane"/>
    <property type="evidence" value="ECO:0007669"/>
    <property type="project" value="UniProtKB-SubCell"/>
</dbReference>
<keyword evidence="19" id="KW-0833">Ubl conjugation pathway</keyword>
<keyword evidence="23" id="KW-0445">Lipid transport</keyword>
<organism evidence="44 45">
    <name type="scientific">Synaphobranchus kaupii</name>
    <name type="common">Kaup's arrowtooth eel</name>
    <dbReference type="NCBI Taxonomy" id="118154"/>
    <lineage>
        <taxon>Eukaryota</taxon>
        <taxon>Metazoa</taxon>
        <taxon>Chordata</taxon>
        <taxon>Craniata</taxon>
        <taxon>Vertebrata</taxon>
        <taxon>Euteleostomi</taxon>
        <taxon>Actinopterygii</taxon>
        <taxon>Neopterygii</taxon>
        <taxon>Teleostei</taxon>
        <taxon>Anguilliformes</taxon>
        <taxon>Synaphobranchidae</taxon>
        <taxon>Synaphobranchus</taxon>
    </lineage>
</organism>
<dbReference type="FunFam" id="3.30.40.10:FF:000099">
    <property type="entry name" value="E3 ubiquitin-protein ligase RNF167"/>
    <property type="match status" value="1"/>
</dbReference>
<keyword evidence="20" id="KW-0862">Zinc</keyword>
<evidence type="ECO:0000256" key="25">
    <source>
        <dbReference type="ARBA" id="ARBA00023180"/>
    </source>
</evidence>
<feature type="domain" description="RING-type" evidence="43">
    <location>
        <begin position="574"/>
        <end position="616"/>
    </location>
</feature>
<comment type="similarity">
    <text evidence="36">Belongs to the Godzilla family.</text>
</comment>
<dbReference type="InterPro" id="IPR003137">
    <property type="entry name" value="PA_domain"/>
</dbReference>
<dbReference type="Proteomes" id="UP001152622">
    <property type="component" value="Chromosome 18"/>
</dbReference>
<evidence type="ECO:0000256" key="42">
    <source>
        <dbReference type="SAM" id="Phobius"/>
    </source>
</evidence>
<evidence type="ECO:0000256" key="19">
    <source>
        <dbReference type="ARBA" id="ARBA00022786"/>
    </source>
</evidence>
<dbReference type="InterPro" id="IPR013083">
    <property type="entry name" value="Znf_RING/FYVE/PHD"/>
</dbReference>
<evidence type="ECO:0000256" key="32">
    <source>
        <dbReference type="ARBA" id="ARBA00050120"/>
    </source>
</evidence>
<evidence type="ECO:0000259" key="43">
    <source>
        <dbReference type="PROSITE" id="PS50089"/>
    </source>
</evidence>
<dbReference type="Gene3D" id="1.50.40.10">
    <property type="entry name" value="Mitochondrial carrier domain"/>
    <property type="match status" value="1"/>
</dbReference>
<evidence type="ECO:0000256" key="12">
    <source>
        <dbReference type="ARBA" id="ARBA00022679"/>
    </source>
</evidence>
<dbReference type="InterPro" id="IPR044744">
    <property type="entry name" value="ZNRF4/RNF13/RNF167_PA"/>
</dbReference>
<evidence type="ECO:0000256" key="23">
    <source>
        <dbReference type="ARBA" id="ARBA00023055"/>
    </source>
</evidence>
<dbReference type="OrthoDB" id="448427at2759"/>
<evidence type="ECO:0000256" key="27">
    <source>
        <dbReference type="ARBA" id="ARBA00036491"/>
    </source>
</evidence>
<dbReference type="Gene3D" id="3.30.40.10">
    <property type="entry name" value="Zinc/RING finger domain, C3HC4 (zinc finger)"/>
    <property type="match status" value="1"/>
</dbReference>
<keyword evidence="10" id="KW-0050">Antiport</keyword>
<comment type="function">
    <text evidence="31">Catalyzes the transport of 2-oxoglutarate (alpha-oxoglutarate) across the inner mitochondrial membrane in an electroneutral exchange for malate. Can also exchange 2-oxoglutarate for other dicarboxylic acids such as malonate, succinate, maleate and oxaloacetate, although with lower affinity. Contributes to several metabolic processes, including the malate-aspartate shuttle, the oxoglutarate/isocitrate shuttle, in gluconeogenesis from lactate, and in nitrogen metabolism. Maintains mitochondrial fusion and fission events, and the organization and morphology of cristae. Involved in the regulation of apoptosis. Helps protect from cytotoxic-induced apoptosis by modulating glutathione levels in mitochondria.</text>
</comment>
<comment type="catalytic activity">
    <reaction evidence="35">
        <text>succinate(in) + 2-oxoglutarate(out) = succinate(out) + 2-oxoglutarate(in)</text>
        <dbReference type="Rhea" id="RHEA:71595"/>
        <dbReference type="ChEBI" id="CHEBI:16810"/>
        <dbReference type="ChEBI" id="CHEBI:30031"/>
    </reaction>
</comment>
<evidence type="ECO:0000256" key="39">
    <source>
        <dbReference type="PROSITE-ProRule" id="PRU00175"/>
    </source>
</evidence>
<comment type="pathway">
    <text evidence="6">Protein modification; protein ubiquitination.</text>
</comment>
<evidence type="ECO:0000256" key="9">
    <source>
        <dbReference type="ARBA" id="ARBA00022448"/>
    </source>
</evidence>
<evidence type="ECO:0000256" key="35">
    <source>
        <dbReference type="ARBA" id="ARBA00052710"/>
    </source>
</evidence>
<comment type="subcellular location">
    <subcellularLocation>
        <location evidence="3">Cell membrane</location>
        <topology evidence="3">Single-pass type I membrane protein</topology>
    </subcellularLocation>
    <subcellularLocation>
        <location evidence="5">Endosome membrane</location>
        <topology evidence="5">Single-pass type I membrane protein</topology>
    </subcellularLocation>
    <subcellularLocation>
        <location evidence="4">Lysosome membrane</location>
        <topology evidence="4">Single-pass type I membrane protein</topology>
    </subcellularLocation>
    <subcellularLocation>
        <location evidence="2">Membrane</location>
        <topology evidence="2">Multi-pass membrane protein</topology>
    </subcellularLocation>
</comment>
<keyword evidence="24 40" id="KW-0472">Membrane</keyword>
<evidence type="ECO:0000256" key="7">
    <source>
        <dbReference type="ARBA" id="ARBA00006375"/>
    </source>
</evidence>
<evidence type="ECO:0000256" key="11">
    <source>
        <dbReference type="ARBA" id="ARBA00022475"/>
    </source>
</evidence>
<feature type="transmembrane region" description="Helical" evidence="42">
    <location>
        <begin position="516"/>
        <end position="541"/>
    </location>
</feature>
<dbReference type="PROSITE" id="PS50920">
    <property type="entry name" value="SOLCAR"/>
    <property type="match status" value="3"/>
</dbReference>
<evidence type="ECO:0000256" key="20">
    <source>
        <dbReference type="ARBA" id="ARBA00022833"/>
    </source>
</evidence>
<evidence type="ECO:0000256" key="14">
    <source>
        <dbReference type="ARBA" id="ARBA00022723"/>
    </source>
</evidence>
<keyword evidence="45" id="KW-1185">Reference proteome</keyword>
<keyword evidence="22 42" id="KW-1133">Transmembrane helix</keyword>
<dbReference type="GO" id="GO:0008270">
    <property type="term" value="F:zinc ion binding"/>
    <property type="evidence" value="ECO:0007669"/>
    <property type="project" value="UniProtKB-KW"/>
</dbReference>
<evidence type="ECO:0000256" key="4">
    <source>
        <dbReference type="ARBA" id="ARBA00004352"/>
    </source>
</evidence>
<keyword evidence="17" id="KW-0967">Endosome</keyword>
<dbReference type="EMBL" id="JAINUF010000018">
    <property type="protein sequence ID" value="KAJ8338124.1"/>
    <property type="molecule type" value="Genomic_DNA"/>
</dbReference>
<keyword evidence="9" id="KW-0813">Transport</keyword>
<dbReference type="InterPro" id="IPR002067">
    <property type="entry name" value="MCP"/>
</dbReference>
<name>A0A9Q1EG05_SYNKA</name>
<dbReference type="InterPro" id="IPR018108">
    <property type="entry name" value="MCP_transmembrane"/>
</dbReference>
<dbReference type="GO" id="GO:0015139">
    <property type="term" value="F:alpha-ketoglutarate transmembrane transporter activity"/>
    <property type="evidence" value="ECO:0007669"/>
    <property type="project" value="UniProtKB-ARBA"/>
</dbReference>
<evidence type="ECO:0000256" key="6">
    <source>
        <dbReference type="ARBA" id="ARBA00004906"/>
    </source>
</evidence>
<dbReference type="Gene3D" id="3.50.30.30">
    <property type="match status" value="1"/>
</dbReference>
<dbReference type="Pfam" id="PF13639">
    <property type="entry name" value="zf-RING_2"/>
    <property type="match status" value="1"/>
</dbReference>
<feature type="compositionally biased region" description="Basic and acidic residues" evidence="41">
    <location>
        <begin position="643"/>
        <end position="655"/>
    </location>
</feature>
<dbReference type="Pfam" id="PF00153">
    <property type="entry name" value="Mito_carr"/>
    <property type="match status" value="3"/>
</dbReference>
<feature type="region of interest" description="Disordered" evidence="41">
    <location>
        <begin position="621"/>
        <end position="672"/>
    </location>
</feature>
<sequence length="730" mass="79578">MARTMAAAADSAKPKTSPKAIKFLFGGLAGMGATVFVQPLDLVKNRMQLSGQGSKAREYRTSLHAVASILRNEGIGGIYTGLSAGLLRQATYTTTRLGIYTILFERMTKADGTPPNFFMKALIGMSAGATGAFVGTPAEVALIRMTADGRLPPDQRRGYSNVFNALMRITREEGLTTMWRGCVPTMARAVVVNAAQLASYSQSKQALLDTGYFRDGIPCHFCASMISGLVTTAASMPVDIVKTRIQNMRMIDGKPEYKNGLEVLLKVVRNEGFFSLWKGFTPYYARLGPHTVLTFIFLEQMNKFYKPANEVANRLRATRQFPSPGPVPLSPVGMTSWGSWGVGARLAVLIVVLCLTLSPSPGHAYIYAHYSNRTAMVFEDLPALFGNQLPKDGLLGVLVDSRPLNACVPIEPPPTPLTPITANLTKFIALIQRFDCNFDIKVLHAQQAGYSAAIVHNMHSDVLLNMGFNDESIVQQIEIPSVFTSYTASQLLKSYVIPEKGSYVILRPEFSFPLSYYLIPFTGVVGIIILVMITVMIVRCVQYRKRMRRNRLSKEQLKKIPVHKFKKGDEYDVCAICLDEYEDGDKLRILPCSHAYHCKCVDPWLTQTKKTCPVCKQRVTRPNPEYSESESDGEAGGAAASDDEGRAEAESERTPLLRPSNPGSPASGSPGAYAATVTAAQCFGSVACSDSPILGHEGYYSPEEEDSAGSDASLSDGDTARLLRNGAIGV</sequence>
<dbReference type="SMART" id="SM00184">
    <property type="entry name" value="RING"/>
    <property type="match status" value="1"/>
</dbReference>
<feature type="repeat" description="Solcar" evidence="40">
    <location>
        <begin position="215"/>
        <end position="304"/>
    </location>
</feature>
<dbReference type="SUPFAM" id="SSF103506">
    <property type="entry name" value="Mitochondrial carrier"/>
    <property type="match status" value="1"/>
</dbReference>
<accession>A0A9Q1EG05</accession>
<dbReference type="InterPro" id="IPR001841">
    <property type="entry name" value="Znf_RING"/>
</dbReference>
<evidence type="ECO:0000256" key="37">
    <source>
        <dbReference type="ARBA" id="ARBA00067426"/>
    </source>
</evidence>
<dbReference type="FunFam" id="1.50.40.10:FF:000013">
    <property type="entry name" value="Mitochondrial 2-oxoglutarate/malate carrier protein-like protein"/>
    <property type="match status" value="1"/>
</dbReference>
<dbReference type="SUPFAM" id="SSF52025">
    <property type="entry name" value="PA domain"/>
    <property type="match status" value="1"/>
</dbReference>
<comment type="subunit">
    <text evidence="30">Interacts with SMIM26.</text>
</comment>
<evidence type="ECO:0000256" key="38">
    <source>
        <dbReference type="ARBA" id="ARBA00080393"/>
    </source>
</evidence>
<evidence type="ECO:0000256" key="13">
    <source>
        <dbReference type="ARBA" id="ARBA00022692"/>
    </source>
</evidence>
<dbReference type="FunFam" id="3.50.30.30:FF:000013">
    <property type="entry name" value="E3 ubiquitin-protein ligase RNF167"/>
    <property type="match status" value="1"/>
</dbReference>
<evidence type="ECO:0000256" key="17">
    <source>
        <dbReference type="ARBA" id="ARBA00022753"/>
    </source>
</evidence>
<comment type="catalytic activity">
    <reaction evidence="34">
        <text>malonate(in) + 2-oxoglutarate(out) = malonate(out) + 2-oxoglutarate(in)</text>
        <dbReference type="Rhea" id="RHEA:71591"/>
        <dbReference type="ChEBI" id="CHEBI:15792"/>
        <dbReference type="ChEBI" id="CHEBI:16810"/>
    </reaction>
</comment>
<evidence type="ECO:0000256" key="29">
    <source>
        <dbReference type="ARBA" id="ARBA00041881"/>
    </source>
</evidence>
<evidence type="ECO:0000256" key="36">
    <source>
        <dbReference type="ARBA" id="ARBA00060894"/>
    </source>
</evidence>
<comment type="catalytic activity">
    <reaction evidence="1">
        <text>S-ubiquitinyl-[E2 ubiquitin-conjugating enzyme]-L-cysteine + [acceptor protein]-L-lysine = [E2 ubiquitin-conjugating enzyme]-L-cysteine + N(6)-ubiquitinyl-[acceptor protein]-L-lysine.</text>
        <dbReference type="EC" id="2.3.2.27"/>
    </reaction>
</comment>
<keyword evidence="11" id="KW-1003">Cell membrane</keyword>
<dbReference type="Pfam" id="PF02225">
    <property type="entry name" value="PA"/>
    <property type="match status" value="1"/>
</dbReference>
<reference evidence="44" key="1">
    <citation type="journal article" date="2023" name="Science">
        <title>Genome structures resolve the early diversification of teleost fishes.</title>
        <authorList>
            <person name="Parey E."/>
            <person name="Louis A."/>
            <person name="Montfort J."/>
            <person name="Bouchez O."/>
            <person name="Roques C."/>
            <person name="Iampietro C."/>
            <person name="Lluch J."/>
            <person name="Castinel A."/>
            <person name="Donnadieu C."/>
            <person name="Desvignes T."/>
            <person name="Floi Bucao C."/>
            <person name="Jouanno E."/>
            <person name="Wen M."/>
            <person name="Mejri S."/>
            <person name="Dirks R."/>
            <person name="Jansen H."/>
            <person name="Henkel C."/>
            <person name="Chen W.J."/>
            <person name="Zahm M."/>
            <person name="Cabau C."/>
            <person name="Klopp C."/>
            <person name="Thompson A.W."/>
            <person name="Robinson-Rechavi M."/>
            <person name="Braasch I."/>
            <person name="Lecointre G."/>
            <person name="Bobe J."/>
            <person name="Postlethwait J.H."/>
            <person name="Berthelot C."/>
            <person name="Roest Crollius H."/>
            <person name="Guiguen Y."/>
        </authorList>
    </citation>
    <scope>NUCLEOTIDE SEQUENCE</scope>
    <source>
        <strain evidence="44">WJC10195</strain>
    </source>
</reference>
<keyword evidence="12" id="KW-0808">Transferase</keyword>
<evidence type="ECO:0000256" key="3">
    <source>
        <dbReference type="ARBA" id="ARBA00004251"/>
    </source>
</evidence>
<feature type="compositionally biased region" description="Low complexity" evidence="41">
    <location>
        <begin position="659"/>
        <end position="672"/>
    </location>
</feature>
<comment type="catalytic activity">
    <reaction evidence="32">
        <text>oxaloacetate(in) + 2-oxoglutarate(out) = oxaloacetate(out) + 2-oxoglutarate(in)</text>
        <dbReference type="Rhea" id="RHEA:71603"/>
        <dbReference type="ChEBI" id="CHEBI:16452"/>
        <dbReference type="ChEBI" id="CHEBI:16810"/>
    </reaction>
</comment>
<evidence type="ECO:0000256" key="10">
    <source>
        <dbReference type="ARBA" id="ARBA00022449"/>
    </source>
</evidence>
<protein>
    <recommendedName>
        <fullName evidence="37">E3 ubiquitin-protein ligase RNF167</fullName>
        <ecNumber evidence="8">2.3.2.27</ecNumber>
    </recommendedName>
    <alternativeName>
        <fullName evidence="28">Mitochondrial 2-oxoglutarate/malate carrier protein</fullName>
    </alternativeName>
    <alternativeName>
        <fullName evidence="38">RING finger protein 167</fullName>
    </alternativeName>
    <alternativeName>
        <fullName evidence="29">Solute carrier family 25 member 11</fullName>
    </alternativeName>
</protein>
<comment type="catalytic activity">
    <reaction evidence="27">
        <text>(S)-malate(in) + 2-oxoglutarate(out) = (S)-malate(out) + 2-oxoglutarate(in)</text>
        <dbReference type="Rhea" id="RHEA:71587"/>
        <dbReference type="ChEBI" id="CHEBI:15589"/>
        <dbReference type="ChEBI" id="CHEBI:16810"/>
    </reaction>
</comment>
<evidence type="ECO:0000256" key="21">
    <source>
        <dbReference type="ARBA" id="ARBA00022843"/>
    </source>
</evidence>
<evidence type="ECO:0000256" key="24">
    <source>
        <dbReference type="ARBA" id="ARBA00023136"/>
    </source>
</evidence>
<dbReference type="GO" id="GO:0006511">
    <property type="term" value="P:ubiquitin-dependent protein catabolic process"/>
    <property type="evidence" value="ECO:0007669"/>
    <property type="project" value="UniProtKB-ARBA"/>
</dbReference>
<evidence type="ECO:0000256" key="2">
    <source>
        <dbReference type="ARBA" id="ARBA00004141"/>
    </source>
</evidence>
<dbReference type="CDD" id="cd02123">
    <property type="entry name" value="PA_C_RZF_like"/>
    <property type="match status" value="1"/>
</dbReference>
<dbReference type="GO" id="GO:0005765">
    <property type="term" value="C:lysosomal membrane"/>
    <property type="evidence" value="ECO:0007669"/>
    <property type="project" value="UniProtKB-SubCell"/>
</dbReference>
<comment type="caution">
    <text evidence="44">The sequence shown here is derived from an EMBL/GenBank/DDBJ whole genome shotgun (WGS) entry which is preliminary data.</text>
</comment>
<dbReference type="GO" id="GO:0061630">
    <property type="term" value="F:ubiquitin protein ligase activity"/>
    <property type="evidence" value="ECO:0007669"/>
    <property type="project" value="UniProtKB-EC"/>
</dbReference>
<feature type="region of interest" description="Disordered" evidence="41">
    <location>
        <begin position="694"/>
        <end position="718"/>
    </location>
</feature>
<feature type="repeat" description="Solcar" evidence="40">
    <location>
        <begin position="115"/>
        <end position="206"/>
    </location>
</feature>